<organism evidence="3">
    <name type="scientific">Echinostoma caproni</name>
    <dbReference type="NCBI Taxonomy" id="27848"/>
    <lineage>
        <taxon>Eukaryota</taxon>
        <taxon>Metazoa</taxon>
        <taxon>Spiralia</taxon>
        <taxon>Lophotrochozoa</taxon>
        <taxon>Platyhelminthes</taxon>
        <taxon>Trematoda</taxon>
        <taxon>Digenea</taxon>
        <taxon>Plagiorchiida</taxon>
        <taxon>Echinostomata</taxon>
        <taxon>Echinostomatoidea</taxon>
        <taxon>Echinostomatidae</taxon>
        <taxon>Echinostoma</taxon>
    </lineage>
</organism>
<accession>A0A183BAA6</accession>
<reference evidence="3" key="1">
    <citation type="submission" date="2016-06" db="UniProtKB">
        <authorList>
            <consortium name="WormBaseParasite"/>
        </authorList>
    </citation>
    <scope>IDENTIFICATION</scope>
</reference>
<evidence type="ECO:0000313" key="1">
    <source>
        <dbReference type="EMBL" id="VDP93413.1"/>
    </source>
</evidence>
<reference evidence="1 2" key="2">
    <citation type="submission" date="2018-11" db="EMBL/GenBank/DDBJ databases">
        <authorList>
            <consortium name="Pathogen Informatics"/>
        </authorList>
    </citation>
    <scope>NUCLEOTIDE SEQUENCE [LARGE SCALE GENOMIC DNA]</scope>
    <source>
        <strain evidence="1 2">Egypt</strain>
    </source>
</reference>
<gene>
    <name evidence="1" type="ORF">ECPE_LOCUS16141</name>
</gene>
<dbReference type="EMBL" id="UZAN01063121">
    <property type="protein sequence ID" value="VDP93413.1"/>
    <property type="molecule type" value="Genomic_DNA"/>
</dbReference>
<evidence type="ECO:0000313" key="3">
    <source>
        <dbReference type="WBParaSite" id="ECPE_0001618401-mRNA-1"/>
    </source>
</evidence>
<evidence type="ECO:0000313" key="2">
    <source>
        <dbReference type="Proteomes" id="UP000272942"/>
    </source>
</evidence>
<dbReference type="Proteomes" id="UP000272942">
    <property type="component" value="Unassembled WGS sequence"/>
</dbReference>
<proteinExistence type="predicted"/>
<dbReference type="OrthoDB" id="271725at2759"/>
<name>A0A183BAA6_9TREM</name>
<keyword evidence="2" id="KW-1185">Reference proteome</keyword>
<protein>
    <submittedName>
        <fullName evidence="3">RRM domain-containing protein</fullName>
    </submittedName>
</protein>
<sequence>MKRELRSSEALDSCFDLVGSHQQCESIDPTGDRTRDFMGRTQAFYPLRHPAADWTLPSGSPVSSLGSQPWAAFPTGSGQLPGAPTLSVDRLLPGVMGPIPQAYNRSTPSVNHVSSVFPSSSIHSGNGTYSPHVPLGYTVHPTSDQVASNDRSFQNVALTQSYSMQNCCTIPQTSLPYGQSMPYLTSSLLPSLCNGFLNNIPQQMTTVPPHPQAALAAAAVAASNAARNCDPLRHFGPTLMNQLNRRPRPSVTSKTNLYISGLHETDSDETLRQIVESVVQPKSCKAMTVNGKCKGKIC</sequence>
<dbReference type="AlphaFoldDB" id="A0A183BAA6"/>
<dbReference type="WBParaSite" id="ECPE_0001618401-mRNA-1">
    <property type="protein sequence ID" value="ECPE_0001618401-mRNA-1"/>
    <property type="gene ID" value="ECPE_0001618401"/>
</dbReference>